<gene>
    <name evidence="1" type="ORF">AGLY_015263</name>
</gene>
<feature type="non-terminal residue" evidence="1">
    <location>
        <position position="1"/>
    </location>
</feature>
<dbReference type="OrthoDB" id="6594706at2759"/>
<comment type="caution">
    <text evidence="1">The sequence shown here is derived from an EMBL/GenBank/DDBJ whole genome shotgun (WGS) entry which is preliminary data.</text>
</comment>
<protein>
    <submittedName>
        <fullName evidence="1">Uncharacterized protein</fullName>
    </submittedName>
</protein>
<sequence length="203" mass="23847">TMFNSGILNLFSTVRNPQRLVKPVETSISPIIDIAMKVNKVKQDDLQPLEALNKRMSRAFKMINRLEKNRHRAEVALRLEMMELLEDRRLLIELRNDPPVSIGTQTYFVKKPCRVRFVIPGVTWEEDTINEIWQYPKMIISFITKMWVIVKFIVKHLKNPVMLHNMAAKIYVGFEKIIHITTTIDIPNNETTINFRLFPRNST</sequence>
<accession>A0A6G0T1Z8</accession>
<proteinExistence type="predicted"/>
<organism evidence="1 2">
    <name type="scientific">Aphis glycines</name>
    <name type="common">Soybean aphid</name>
    <dbReference type="NCBI Taxonomy" id="307491"/>
    <lineage>
        <taxon>Eukaryota</taxon>
        <taxon>Metazoa</taxon>
        <taxon>Ecdysozoa</taxon>
        <taxon>Arthropoda</taxon>
        <taxon>Hexapoda</taxon>
        <taxon>Insecta</taxon>
        <taxon>Pterygota</taxon>
        <taxon>Neoptera</taxon>
        <taxon>Paraneoptera</taxon>
        <taxon>Hemiptera</taxon>
        <taxon>Sternorrhyncha</taxon>
        <taxon>Aphidomorpha</taxon>
        <taxon>Aphidoidea</taxon>
        <taxon>Aphididae</taxon>
        <taxon>Aphidini</taxon>
        <taxon>Aphis</taxon>
        <taxon>Aphis</taxon>
    </lineage>
</organism>
<evidence type="ECO:0000313" key="2">
    <source>
        <dbReference type="Proteomes" id="UP000475862"/>
    </source>
</evidence>
<evidence type="ECO:0000313" key="1">
    <source>
        <dbReference type="EMBL" id="KAE9524224.1"/>
    </source>
</evidence>
<dbReference type="Proteomes" id="UP000475862">
    <property type="component" value="Unassembled WGS sequence"/>
</dbReference>
<name>A0A6G0T1Z8_APHGL</name>
<reference evidence="1 2" key="1">
    <citation type="submission" date="2019-08" db="EMBL/GenBank/DDBJ databases">
        <title>The genome of the soybean aphid Biotype 1, its phylome, world population structure and adaptation to the North American continent.</title>
        <authorList>
            <person name="Giordano R."/>
            <person name="Donthu R.K."/>
            <person name="Hernandez A.G."/>
            <person name="Wright C.L."/>
            <person name="Zimin A.V."/>
        </authorList>
    </citation>
    <scope>NUCLEOTIDE SEQUENCE [LARGE SCALE GENOMIC DNA]</scope>
    <source>
        <tissue evidence="1">Whole aphids</tissue>
    </source>
</reference>
<keyword evidence="2" id="KW-1185">Reference proteome</keyword>
<dbReference type="EMBL" id="VYZN01000070">
    <property type="protein sequence ID" value="KAE9524224.1"/>
    <property type="molecule type" value="Genomic_DNA"/>
</dbReference>
<dbReference type="AlphaFoldDB" id="A0A6G0T1Z8"/>